<comment type="subcellular location">
    <subcellularLocation>
        <location evidence="1">Cell membrane</location>
        <topology evidence="1">Multi-pass membrane protein</topology>
    </subcellularLocation>
</comment>
<protein>
    <submittedName>
        <fullName evidence="7">Putative MFS family arabinose efflux permease</fullName>
    </submittedName>
</protein>
<evidence type="ECO:0000256" key="5">
    <source>
        <dbReference type="ARBA" id="ARBA00022989"/>
    </source>
</evidence>
<keyword evidence="4" id="KW-0812">Transmembrane</keyword>
<dbReference type="GO" id="GO:0005886">
    <property type="term" value="C:plasma membrane"/>
    <property type="evidence" value="ECO:0007669"/>
    <property type="project" value="UniProtKB-SubCell"/>
</dbReference>
<dbReference type="RefSeq" id="WP_070229892.1">
    <property type="nucleotide sequence ID" value="NZ_BJYO01000002.1"/>
</dbReference>
<dbReference type="GeneID" id="94545816"/>
<dbReference type="KEGG" id="wso:WSWS_00610"/>
<comment type="caution">
    <text evidence="7">The sequence shown here is derived from an EMBL/GenBank/DDBJ whole genome shotgun (WGS) entry which is preliminary data.</text>
</comment>
<evidence type="ECO:0000256" key="3">
    <source>
        <dbReference type="ARBA" id="ARBA00022475"/>
    </source>
</evidence>
<dbReference type="SUPFAM" id="SSF103473">
    <property type="entry name" value="MFS general substrate transporter"/>
    <property type="match status" value="1"/>
</dbReference>
<evidence type="ECO:0000256" key="6">
    <source>
        <dbReference type="ARBA" id="ARBA00023136"/>
    </source>
</evidence>
<keyword evidence="2" id="KW-0813">Transport</keyword>
<gene>
    <name evidence="7" type="ORF">DFP99_0240</name>
</gene>
<accession>A0A288Q638</accession>
<dbReference type="Pfam" id="PF07690">
    <property type="entry name" value="MFS_1"/>
    <property type="match status" value="1"/>
</dbReference>
<keyword evidence="5" id="KW-1133">Transmembrane helix</keyword>
<dbReference type="AlphaFoldDB" id="A0A288Q638"/>
<dbReference type="PANTHER" id="PTHR23513">
    <property type="entry name" value="INTEGRAL MEMBRANE EFFLUX PROTEIN-RELATED"/>
    <property type="match status" value="1"/>
</dbReference>
<reference evidence="7 8" key="1">
    <citation type="submission" date="2018-07" db="EMBL/GenBank/DDBJ databases">
        <title>Genomic Encyclopedia of Type Strains, Phase III (KMG-III): the genomes of soil and plant-associated and newly described type strains.</title>
        <authorList>
            <person name="Whitman W."/>
        </authorList>
    </citation>
    <scope>NUCLEOTIDE SEQUENCE [LARGE SCALE GENOMIC DNA]</scope>
    <source>
        <strain evidence="7 8">CECT 7031</strain>
    </source>
</reference>
<dbReference type="Gene3D" id="1.20.1250.20">
    <property type="entry name" value="MFS general substrate transporter like domains"/>
    <property type="match status" value="1"/>
</dbReference>
<proteinExistence type="predicted"/>
<evidence type="ECO:0000256" key="1">
    <source>
        <dbReference type="ARBA" id="ARBA00004651"/>
    </source>
</evidence>
<evidence type="ECO:0000256" key="2">
    <source>
        <dbReference type="ARBA" id="ARBA00022448"/>
    </source>
</evidence>
<dbReference type="CDD" id="cd06173">
    <property type="entry name" value="MFS_MefA_like"/>
    <property type="match status" value="1"/>
</dbReference>
<sequence>MDAKRQNFSWPLLGSNFSFVFGDGLYRFALNWFLVASYGDAKVVGWLTSFGFVVYLLNDLYVGALLDRFNRKILLLGADAFGALGLVSLAWFVNPDKPQIWLLAILTFILNVDISFAYPAGRAIIPDVIKANRLAQFNAWASVAFSTGATVAPLVGGLLLQLKWVDLRTFLIGYGIMLMLTVLMNMFIKYQPEPNNQVHENIFTSMVEGYKYVVKRPRLFESMLITMWGNVFFESFLVAIPFLVQKVYGGSAAQYALMLTWSAMAGILAGIFLTRFPQFNNVRTLYWDFIVAGVLFIAATFVPVLWVLFVVEIAFGYARETFGVKIMTIRQTASEPEFIGRVFGISFMVTDLFVPFTTVIMGYVVGPLGRWILFILGAALIIGLIIIHQITKLRLAKFGEM</sequence>
<keyword evidence="8" id="KW-1185">Reference proteome</keyword>
<dbReference type="InterPro" id="IPR036259">
    <property type="entry name" value="MFS_trans_sf"/>
</dbReference>
<dbReference type="PANTHER" id="PTHR23513:SF6">
    <property type="entry name" value="MAJOR FACILITATOR SUPERFAMILY ASSOCIATED DOMAIN-CONTAINING PROTEIN"/>
    <property type="match status" value="1"/>
</dbReference>
<keyword evidence="6" id="KW-0472">Membrane</keyword>
<dbReference type="InterPro" id="IPR011701">
    <property type="entry name" value="MFS"/>
</dbReference>
<dbReference type="PROSITE" id="PS50850">
    <property type="entry name" value="MFS"/>
    <property type="match status" value="1"/>
</dbReference>
<dbReference type="InterPro" id="IPR020846">
    <property type="entry name" value="MFS_dom"/>
</dbReference>
<dbReference type="EMBL" id="QRAS01000001">
    <property type="protein sequence ID" value="RDL11821.1"/>
    <property type="molecule type" value="Genomic_DNA"/>
</dbReference>
<evidence type="ECO:0000313" key="8">
    <source>
        <dbReference type="Proteomes" id="UP000254912"/>
    </source>
</evidence>
<dbReference type="Proteomes" id="UP000254912">
    <property type="component" value="Unassembled WGS sequence"/>
</dbReference>
<evidence type="ECO:0000313" key="7">
    <source>
        <dbReference type="EMBL" id="RDL11821.1"/>
    </source>
</evidence>
<dbReference type="GO" id="GO:0022857">
    <property type="term" value="F:transmembrane transporter activity"/>
    <property type="evidence" value="ECO:0007669"/>
    <property type="project" value="InterPro"/>
</dbReference>
<evidence type="ECO:0000256" key="4">
    <source>
        <dbReference type="ARBA" id="ARBA00022692"/>
    </source>
</evidence>
<keyword evidence="3" id="KW-1003">Cell membrane</keyword>
<name>A0A288Q638_9LACO</name>
<organism evidence="7 8">
    <name type="scientific">Weissella soli</name>
    <dbReference type="NCBI Taxonomy" id="155866"/>
    <lineage>
        <taxon>Bacteria</taxon>
        <taxon>Bacillati</taxon>
        <taxon>Bacillota</taxon>
        <taxon>Bacilli</taxon>
        <taxon>Lactobacillales</taxon>
        <taxon>Lactobacillaceae</taxon>
        <taxon>Weissella</taxon>
    </lineage>
</organism>